<feature type="region of interest" description="Disordered" evidence="1">
    <location>
        <begin position="1"/>
        <end position="34"/>
    </location>
</feature>
<evidence type="ECO:0000313" key="3">
    <source>
        <dbReference type="Proteomes" id="UP000784294"/>
    </source>
</evidence>
<gene>
    <name evidence="2" type="ORF">PXEA_LOCUS32469</name>
</gene>
<reference evidence="2" key="1">
    <citation type="submission" date="2018-11" db="EMBL/GenBank/DDBJ databases">
        <authorList>
            <consortium name="Pathogen Informatics"/>
        </authorList>
    </citation>
    <scope>NUCLEOTIDE SEQUENCE</scope>
</reference>
<evidence type="ECO:0000256" key="1">
    <source>
        <dbReference type="SAM" id="MobiDB-lite"/>
    </source>
</evidence>
<proteinExistence type="predicted"/>
<sequence>MLTTGFPNPFRPVDAPGLARSSLPLPSVREGTGKPNNCTMLGLTFLITSTSHKHTHARPVVFETEVRSNIE</sequence>
<accession>A0A3S5FGL9</accession>
<evidence type="ECO:0000313" key="2">
    <source>
        <dbReference type="EMBL" id="VEL39029.1"/>
    </source>
</evidence>
<name>A0A3S5FGL9_9PLAT</name>
<dbReference type="EMBL" id="CAAALY010259841">
    <property type="protein sequence ID" value="VEL39029.1"/>
    <property type="molecule type" value="Genomic_DNA"/>
</dbReference>
<organism evidence="2 3">
    <name type="scientific">Protopolystoma xenopodis</name>
    <dbReference type="NCBI Taxonomy" id="117903"/>
    <lineage>
        <taxon>Eukaryota</taxon>
        <taxon>Metazoa</taxon>
        <taxon>Spiralia</taxon>
        <taxon>Lophotrochozoa</taxon>
        <taxon>Platyhelminthes</taxon>
        <taxon>Monogenea</taxon>
        <taxon>Polyopisthocotylea</taxon>
        <taxon>Polystomatidea</taxon>
        <taxon>Polystomatidae</taxon>
        <taxon>Protopolystoma</taxon>
    </lineage>
</organism>
<dbReference type="Proteomes" id="UP000784294">
    <property type="component" value="Unassembled WGS sequence"/>
</dbReference>
<protein>
    <submittedName>
        <fullName evidence="2">Uncharacterized protein</fullName>
    </submittedName>
</protein>
<keyword evidence="3" id="KW-1185">Reference proteome</keyword>
<comment type="caution">
    <text evidence="2">The sequence shown here is derived from an EMBL/GenBank/DDBJ whole genome shotgun (WGS) entry which is preliminary data.</text>
</comment>
<dbReference type="AlphaFoldDB" id="A0A3S5FGL9"/>